<evidence type="ECO:0000259" key="3">
    <source>
        <dbReference type="PROSITE" id="PS51737"/>
    </source>
</evidence>
<name>A0A857DJI0_9FIRM</name>
<dbReference type="EMBL" id="CP046996">
    <property type="protein sequence ID" value="QHA01454.1"/>
    <property type="molecule type" value="Genomic_DNA"/>
</dbReference>
<dbReference type="Pfam" id="PF00239">
    <property type="entry name" value="Resolvase"/>
    <property type="match status" value="1"/>
</dbReference>
<accession>A0A857DJI0</accession>
<feature type="domain" description="Recombinase" evidence="3">
    <location>
        <begin position="162"/>
        <end position="306"/>
    </location>
</feature>
<dbReference type="InterPro" id="IPR025378">
    <property type="entry name" value="DUF4368"/>
</dbReference>
<dbReference type="InterPro" id="IPR036162">
    <property type="entry name" value="Resolvase-like_N_sf"/>
</dbReference>
<dbReference type="Gene3D" id="3.40.50.1390">
    <property type="entry name" value="Resolvase, N-terminal catalytic domain"/>
    <property type="match status" value="1"/>
</dbReference>
<feature type="coiled-coil region" evidence="1">
    <location>
        <begin position="396"/>
        <end position="430"/>
    </location>
</feature>
<dbReference type="PROSITE" id="PS51737">
    <property type="entry name" value="RECOMBINASE_DNA_BIND"/>
    <property type="match status" value="1"/>
</dbReference>
<evidence type="ECO:0000259" key="2">
    <source>
        <dbReference type="PROSITE" id="PS51736"/>
    </source>
</evidence>
<dbReference type="PANTHER" id="PTHR30461:SF23">
    <property type="entry name" value="DNA RECOMBINASE-RELATED"/>
    <property type="match status" value="1"/>
</dbReference>
<gene>
    <name evidence="4" type="ORF">GQ588_12790</name>
</gene>
<keyword evidence="1" id="KW-0175">Coiled coil</keyword>
<dbReference type="InterPro" id="IPR025827">
    <property type="entry name" value="Zn_ribbon_recom_dom"/>
</dbReference>
<dbReference type="InterPro" id="IPR050639">
    <property type="entry name" value="SSR_resolvase"/>
</dbReference>
<evidence type="ECO:0000256" key="1">
    <source>
        <dbReference type="SAM" id="Coils"/>
    </source>
</evidence>
<dbReference type="InterPro" id="IPR038109">
    <property type="entry name" value="DNA_bind_recomb_sf"/>
</dbReference>
<evidence type="ECO:0000313" key="5">
    <source>
        <dbReference type="Proteomes" id="UP000430508"/>
    </source>
</evidence>
<dbReference type="GO" id="GO:0000150">
    <property type="term" value="F:DNA strand exchange activity"/>
    <property type="evidence" value="ECO:0007669"/>
    <property type="project" value="InterPro"/>
</dbReference>
<dbReference type="InterPro" id="IPR011109">
    <property type="entry name" value="DNA_bind_recombinase_dom"/>
</dbReference>
<dbReference type="PANTHER" id="PTHR30461">
    <property type="entry name" value="DNA-INVERTASE FROM LAMBDOID PROPHAGE"/>
    <property type="match status" value="1"/>
</dbReference>
<dbReference type="Gene3D" id="3.90.1750.20">
    <property type="entry name" value="Putative Large Serine Recombinase, Chain B, Domain 2"/>
    <property type="match status" value="1"/>
</dbReference>
<reference evidence="4 5" key="1">
    <citation type="submission" date="2019-12" db="EMBL/GenBank/DDBJ databases">
        <title>Sequence classification of anaerobic respiratory reductive dehalogenases: First we see many, then we see few.</title>
        <authorList>
            <person name="Molenda O."/>
            <person name="Puentes Jacome L.A."/>
            <person name="Cao X."/>
            <person name="Nesbo C.L."/>
            <person name="Tang S."/>
            <person name="Morson N."/>
            <person name="Patron J."/>
            <person name="Lomheim L."/>
            <person name="Wishart D.S."/>
            <person name="Edwards E.A."/>
        </authorList>
    </citation>
    <scope>NUCLEOTIDE SEQUENCE [LARGE SCALE GENOMIC DNA]</scope>
    <source>
        <strain evidence="4 5">12DCA</strain>
    </source>
</reference>
<dbReference type="Proteomes" id="UP000430508">
    <property type="component" value="Chromosome"/>
</dbReference>
<evidence type="ECO:0000313" key="4">
    <source>
        <dbReference type="EMBL" id="QHA01454.1"/>
    </source>
</evidence>
<feature type="domain" description="Resolvase/invertase-type recombinase catalytic" evidence="2">
    <location>
        <begin position="5"/>
        <end position="154"/>
    </location>
</feature>
<sequence length="568" mass="65887">MEREIAAIYCRLSQDDGDLGESGSIQTQKAILTRYCKENHITIGDCYWDDGWTGLNFNRPDFKRMMADIEAGKINIVIVNDLSRFGREYAEMGLIIEHYFEEKNIRFISLYDRVDTAKSKDNLSMAITNVMNSFYARQASAKTKAAHRSRAKDGMYLAGHALFGYVKDPNDRHKLIIDPPAADIVREVFQLFADGVGYVRMTKILRERKILNPMAYFNHNNPDYFKSDYWRKPFDWHATSVRSILMNQAYIGNCVFGRTKVKGFFDKTRIHAPKEEWIIVENTHEPIISQELWDTVQQLMKSRRRENCKGEVQMFAGLIKCSKCGSSLNVNFDKKKGKYTGFSCWVYKNYGKDRCTSHAIGWKTMNQLVLEDIRRNAKAAKLATQKYKDMLIAAKTEKKKQETEKCKRELKTVEKRITELDKILNKLYEDLALEKVTEERYQVMSKGYEEEQSGLKERRNHLTELITRAESAYENIDKFLPIIQKYTDITELNTHILNELIQKIVVYEKTDNPDGSKSQRVDIHYKFIGYVEMKEMFGLPMVMAMAKDVEIDDVLIAEAKGLAKELAG</sequence>
<dbReference type="Pfam" id="PF07508">
    <property type="entry name" value="Recombinase"/>
    <property type="match status" value="1"/>
</dbReference>
<dbReference type="Pfam" id="PF14287">
    <property type="entry name" value="DUF4368"/>
    <property type="match status" value="1"/>
</dbReference>
<dbReference type="SUPFAM" id="SSF53041">
    <property type="entry name" value="Resolvase-like"/>
    <property type="match status" value="1"/>
</dbReference>
<dbReference type="Pfam" id="PF13408">
    <property type="entry name" value="Zn_ribbon_recom"/>
    <property type="match status" value="1"/>
</dbReference>
<protein>
    <submittedName>
        <fullName evidence="4">DUF4368 domain-containing protein</fullName>
    </submittedName>
</protein>
<dbReference type="InterPro" id="IPR006119">
    <property type="entry name" value="Resolv_N"/>
</dbReference>
<dbReference type="RefSeq" id="WP_158208518.1">
    <property type="nucleotide sequence ID" value="NZ_CP046996.1"/>
</dbReference>
<proteinExistence type="predicted"/>
<dbReference type="SMART" id="SM00857">
    <property type="entry name" value="Resolvase"/>
    <property type="match status" value="1"/>
</dbReference>
<dbReference type="AlphaFoldDB" id="A0A857DJI0"/>
<dbReference type="PROSITE" id="PS51736">
    <property type="entry name" value="RECOMBINASES_3"/>
    <property type="match status" value="1"/>
</dbReference>
<dbReference type="GO" id="GO:0003677">
    <property type="term" value="F:DNA binding"/>
    <property type="evidence" value="ECO:0007669"/>
    <property type="project" value="InterPro"/>
</dbReference>
<organism evidence="4 5">
    <name type="scientific">Dehalobacter restrictus</name>
    <dbReference type="NCBI Taxonomy" id="55583"/>
    <lineage>
        <taxon>Bacteria</taxon>
        <taxon>Bacillati</taxon>
        <taxon>Bacillota</taxon>
        <taxon>Clostridia</taxon>
        <taxon>Eubacteriales</taxon>
        <taxon>Desulfitobacteriaceae</taxon>
        <taxon>Dehalobacter</taxon>
    </lineage>
</organism>